<accession>E6SJU3</accession>
<dbReference type="GO" id="GO:0000160">
    <property type="term" value="P:phosphorelay signal transduction system"/>
    <property type="evidence" value="ECO:0007669"/>
    <property type="project" value="InterPro"/>
</dbReference>
<dbReference type="SUPFAM" id="SSF52172">
    <property type="entry name" value="CheY-like"/>
    <property type="match status" value="1"/>
</dbReference>
<gene>
    <name evidence="5" type="ordered locus">Tmar_2095</name>
</gene>
<evidence type="ECO:0000313" key="6">
    <source>
        <dbReference type="Proteomes" id="UP000008915"/>
    </source>
</evidence>
<dbReference type="InterPro" id="IPR052048">
    <property type="entry name" value="ST_Response_Regulator"/>
</dbReference>
<dbReference type="PANTHER" id="PTHR43228">
    <property type="entry name" value="TWO-COMPONENT RESPONSE REGULATOR"/>
    <property type="match status" value="1"/>
</dbReference>
<dbReference type="AlphaFoldDB" id="E6SJU3"/>
<comment type="function">
    <text evidence="2">May play the central regulatory role in sporulation. It may be an element of the effector pathway responsible for the activation of sporulation genes in response to nutritional stress. Spo0A may act in concert with spo0H (a sigma factor) to control the expression of some genes that are critical to the sporulation process.</text>
</comment>
<dbReference type="InterPro" id="IPR001789">
    <property type="entry name" value="Sig_transdc_resp-reg_receiver"/>
</dbReference>
<dbReference type="HOGENOM" id="CLU_000445_69_15_9"/>
<proteinExistence type="predicted"/>
<dbReference type="Pfam" id="PF00072">
    <property type="entry name" value="Response_reg"/>
    <property type="match status" value="1"/>
</dbReference>
<dbReference type="SMART" id="SM00448">
    <property type="entry name" value="REC"/>
    <property type="match status" value="1"/>
</dbReference>
<dbReference type="PROSITE" id="PS50110">
    <property type="entry name" value="RESPONSE_REGULATORY"/>
    <property type="match status" value="1"/>
</dbReference>
<dbReference type="RefSeq" id="WP_013496476.1">
    <property type="nucleotide sequence ID" value="NC_014831.1"/>
</dbReference>
<name>E6SJU3_THEM7</name>
<evidence type="ECO:0000256" key="3">
    <source>
        <dbReference type="PROSITE-ProRule" id="PRU00169"/>
    </source>
</evidence>
<evidence type="ECO:0000256" key="2">
    <source>
        <dbReference type="ARBA" id="ARBA00024867"/>
    </source>
</evidence>
<evidence type="ECO:0000259" key="4">
    <source>
        <dbReference type="PROSITE" id="PS50110"/>
    </source>
</evidence>
<sequence>MAKILVADDAAFMRMRLSNLLTEAGHTVVEATNGAEAVEQYRQERPDLVLLDITMPVMDGLAAIEAIRALDPAARIVVCSSLGQQAIVLKAIQSGARDFIVKPFQPDRVLGAVERVLSTS</sequence>
<dbReference type="eggNOG" id="COG2204">
    <property type="taxonomic scope" value="Bacteria"/>
</dbReference>
<keyword evidence="6" id="KW-1185">Reference proteome</keyword>
<protein>
    <recommendedName>
        <fullName evidence="1">Stage 0 sporulation protein A homolog</fullName>
    </recommendedName>
</protein>
<dbReference type="Proteomes" id="UP000008915">
    <property type="component" value="Chromosome"/>
</dbReference>
<reference evidence="5 6" key="1">
    <citation type="journal article" date="2010" name="Stand. Genomic Sci.">
        <title>Complete genome sequence of Thermaerobacter marianensis type strain (7p75a).</title>
        <authorList>
            <person name="Han C."/>
            <person name="Gu W."/>
            <person name="Zhang X."/>
            <person name="Lapidus A."/>
            <person name="Nolan M."/>
            <person name="Copeland A."/>
            <person name="Lucas S."/>
            <person name="Del Rio T.G."/>
            <person name="Tice H."/>
            <person name="Cheng J.F."/>
            <person name="Tapia R."/>
            <person name="Goodwin L."/>
            <person name="Pitluck S."/>
            <person name="Pagani I."/>
            <person name="Ivanova N."/>
            <person name="Mavromatis K."/>
            <person name="Mikhailova N."/>
            <person name="Pati A."/>
            <person name="Chen A."/>
            <person name="Palaniappan K."/>
            <person name="Land M."/>
            <person name="Hauser L."/>
            <person name="Chang Y.J."/>
            <person name="Jeffries C.D."/>
            <person name="Schneider S."/>
            <person name="Rohde M."/>
            <person name="Goker M."/>
            <person name="Pukall R."/>
            <person name="Woyke T."/>
            <person name="Bristow J."/>
            <person name="Eisen J.A."/>
            <person name="Markowitz V."/>
            <person name="Hugenholtz P."/>
            <person name="Kyrpides N.C."/>
            <person name="Klenk H.P."/>
            <person name="Detter J.C."/>
        </authorList>
    </citation>
    <scope>NUCLEOTIDE SEQUENCE [LARGE SCALE GENOMIC DNA]</scope>
    <source>
        <strain evidence="6">ATCC 700841 / DSM 12885 / JCM 10246 / 7p75a</strain>
    </source>
</reference>
<dbReference type="Gene3D" id="3.40.50.2300">
    <property type="match status" value="1"/>
</dbReference>
<dbReference type="EMBL" id="CP002344">
    <property type="protein sequence ID" value="ADU52176.1"/>
    <property type="molecule type" value="Genomic_DNA"/>
</dbReference>
<dbReference type="OrthoDB" id="9790669at2"/>
<dbReference type="STRING" id="644966.Tmar_2095"/>
<evidence type="ECO:0000313" key="5">
    <source>
        <dbReference type="EMBL" id="ADU52176.1"/>
    </source>
</evidence>
<reference evidence="6" key="2">
    <citation type="journal article" date="2010" name="Stand. Genomic Sci.">
        <title>Complete genome sequence of Thermaerobacter marianensis type strain (7p75aT).</title>
        <authorList>
            <person name="Han C."/>
            <person name="Gu W."/>
            <person name="Zhang X."/>
            <person name="Lapidus A."/>
            <person name="Nolan M."/>
            <person name="Copeland A."/>
            <person name="Lucas S."/>
            <person name="Glavina Del Rio T."/>
            <person name="Tice H."/>
            <person name="Cheng J."/>
            <person name="Tapia R."/>
            <person name="Goodwin L."/>
            <person name="Pitluck S."/>
            <person name="Pagani I."/>
            <person name="Ivanova N."/>
            <person name="Mavromatis K."/>
            <person name="Mikhailova N."/>
            <person name="Pati A."/>
            <person name="Chen A."/>
            <person name="Palaniappan K."/>
            <person name="Land M."/>
            <person name="Hauser L."/>
            <person name="Chang Y."/>
            <person name="Jeffries C."/>
            <person name="Schneider S."/>
            <person name="Rohde M."/>
            <person name="Goker M."/>
            <person name="Pukall R."/>
            <person name="Woyke T."/>
            <person name="Bristow J."/>
            <person name="Eisen J."/>
            <person name="Markowitz V."/>
            <person name="Hugenholtz P."/>
            <person name="Kyrpides N."/>
            <person name="Klenk H."/>
            <person name="Detter J."/>
        </authorList>
    </citation>
    <scope>NUCLEOTIDE SEQUENCE [LARGE SCALE GENOMIC DNA]</scope>
    <source>
        <strain evidence="6">ATCC 700841 / DSM 12885 / JCM 10246 / 7p75a</strain>
    </source>
</reference>
<dbReference type="KEGG" id="tmr:Tmar_2095"/>
<dbReference type="CDD" id="cd17542">
    <property type="entry name" value="REC_CheY"/>
    <property type="match status" value="1"/>
</dbReference>
<dbReference type="PANTHER" id="PTHR43228:SF1">
    <property type="entry name" value="TWO-COMPONENT RESPONSE REGULATOR ARR22"/>
    <property type="match status" value="1"/>
</dbReference>
<feature type="modified residue" description="4-aspartylphosphate" evidence="3">
    <location>
        <position position="52"/>
    </location>
</feature>
<organism evidence="5 6">
    <name type="scientific">Thermaerobacter marianensis (strain ATCC 700841 / DSM 12885 / JCM 10246 / 7p75a)</name>
    <dbReference type="NCBI Taxonomy" id="644966"/>
    <lineage>
        <taxon>Bacteria</taxon>
        <taxon>Bacillati</taxon>
        <taxon>Bacillota</taxon>
        <taxon>Clostridia</taxon>
        <taxon>Eubacteriales</taxon>
        <taxon>Clostridiales Family XVII. Incertae Sedis</taxon>
        <taxon>Thermaerobacter</taxon>
    </lineage>
</organism>
<evidence type="ECO:0000256" key="1">
    <source>
        <dbReference type="ARBA" id="ARBA00018672"/>
    </source>
</evidence>
<feature type="domain" description="Response regulatory" evidence="4">
    <location>
        <begin position="3"/>
        <end position="117"/>
    </location>
</feature>
<dbReference type="InterPro" id="IPR011006">
    <property type="entry name" value="CheY-like_superfamily"/>
</dbReference>
<keyword evidence="3" id="KW-0597">Phosphoprotein</keyword>